<evidence type="ECO:0000313" key="2">
    <source>
        <dbReference type="Proteomes" id="UP000314986"/>
    </source>
</evidence>
<reference evidence="1" key="4">
    <citation type="submission" date="2025-08" db="UniProtKB">
        <authorList>
            <consortium name="Ensembl"/>
        </authorList>
    </citation>
    <scope>IDENTIFICATION</scope>
</reference>
<accession>A0A4W3JWG9</accession>
<proteinExistence type="predicted"/>
<sequence length="89" mass="10054">MGVAFKKLKWQACIHVSPEWVVLATDTQDRHSHLINIPQRVILLPVHIPTQAILPRLSPSSKHLVHVYNFSQYGGISRIDHRAVTTVQG</sequence>
<name>A0A4W3JWG9_CALMI</name>
<reference evidence="2" key="3">
    <citation type="journal article" date="2014" name="Nature">
        <title>Elephant shark genome provides unique insights into gnathostome evolution.</title>
        <authorList>
            <consortium name="International Elephant Shark Genome Sequencing Consortium"/>
            <person name="Venkatesh B."/>
            <person name="Lee A.P."/>
            <person name="Ravi V."/>
            <person name="Maurya A.K."/>
            <person name="Lian M.M."/>
            <person name="Swann J.B."/>
            <person name="Ohta Y."/>
            <person name="Flajnik M.F."/>
            <person name="Sutoh Y."/>
            <person name="Kasahara M."/>
            <person name="Hoon S."/>
            <person name="Gangu V."/>
            <person name="Roy S.W."/>
            <person name="Irimia M."/>
            <person name="Korzh V."/>
            <person name="Kondrychyn I."/>
            <person name="Lim Z.W."/>
            <person name="Tay B.H."/>
            <person name="Tohari S."/>
            <person name="Kong K.W."/>
            <person name="Ho S."/>
            <person name="Lorente-Galdos B."/>
            <person name="Quilez J."/>
            <person name="Marques-Bonet T."/>
            <person name="Raney B.J."/>
            <person name="Ingham P.W."/>
            <person name="Tay A."/>
            <person name="Hillier L.W."/>
            <person name="Minx P."/>
            <person name="Boehm T."/>
            <person name="Wilson R.K."/>
            <person name="Brenner S."/>
            <person name="Warren W.C."/>
        </authorList>
    </citation>
    <scope>NUCLEOTIDE SEQUENCE [LARGE SCALE GENOMIC DNA]</scope>
</reference>
<dbReference type="Ensembl" id="ENSCMIT00000044098.1">
    <property type="protein sequence ID" value="ENSCMIP00000043476.1"/>
    <property type="gene ID" value="ENSCMIG00000018024.1"/>
</dbReference>
<evidence type="ECO:0000313" key="1">
    <source>
        <dbReference type="Ensembl" id="ENSCMIP00000043476.1"/>
    </source>
</evidence>
<keyword evidence="2" id="KW-1185">Reference proteome</keyword>
<dbReference type="InParanoid" id="A0A4W3JWG9"/>
<organism evidence="1 2">
    <name type="scientific">Callorhinchus milii</name>
    <name type="common">Ghost shark</name>
    <dbReference type="NCBI Taxonomy" id="7868"/>
    <lineage>
        <taxon>Eukaryota</taxon>
        <taxon>Metazoa</taxon>
        <taxon>Chordata</taxon>
        <taxon>Craniata</taxon>
        <taxon>Vertebrata</taxon>
        <taxon>Chondrichthyes</taxon>
        <taxon>Holocephali</taxon>
        <taxon>Chimaeriformes</taxon>
        <taxon>Callorhinchidae</taxon>
        <taxon>Callorhinchus</taxon>
    </lineage>
</organism>
<reference evidence="2" key="2">
    <citation type="journal article" date="2007" name="PLoS Biol.">
        <title>Survey sequencing and comparative analysis of the elephant shark (Callorhinchus milii) genome.</title>
        <authorList>
            <person name="Venkatesh B."/>
            <person name="Kirkness E.F."/>
            <person name="Loh Y.H."/>
            <person name="Halpern A.L."/>
            <person name="Lee A.P."/>
            <person name="Johnson J."/>
            <person name="Dandona N."/>
            <person name="Viswanathan L.D."/>
            <person name="Tay A."/>
            <person name="Venter J.C."/>
            <person name="Strausberg R.L."/>
            <person name="Brenner S."/>
        </authorList>
    </citation>
    <scope>NUCLEOTIDE SEQUENCE [LARGE SCALE GENOMIC DNA]</scope>
</reference>
<dbReference type="AlphaFoldDB" id="A0A4W3JWG9"/>
<dbReference type="Proteomes" id="UP000314986">
    <property type="component" value="Unassembled WGS sequence"/>
</dbReference>
<reference evidence="2" key="1">
    <citation type="journal article" date="2006" name="Science">
        <title>Ancient noncoding elements conserved in the human genome.</title>
        <authorList>
            <person name="Venkatesh B."/>
            <person name="Kirkness E.F."/>
            <person name="Loh Y.H."/>
            <person name="Halpern A.L."/>
            <person name="Lee A.P."/>
            <person name="Johnson J."/>
            <person name="Dandona N."/>
            <person name="Viswanathan L.D."/>
            <person name="Tay A."/>
            <person name="Venter J.C."/>
            <person name="Strausberg R.L."/>
            <person name="Brenner S."/>
        </authorList>
    </citation>
    <scope>NUCLEOTIDE SEQUENCE [LARGE SCALE GENOMIC DNA]</scope>
</reference>
<protein>
    <submittedName>
        <fullName evidence="1">Uncharacterized protein</fullName>
    </submittedName>
</protein>
<reference evidence="1" key="5">
    <citation type="submission" date="2025-09" db="UniProtKB">
        <authorList>
            <consortium name="Ensembl"/>
        </authorList>
    </citation>
    <scope>IDENTIFICATION</scope>
</reference>